<keyword evidence="7 9" id="KW-0733">Signal recognition particle</keyword>
<evidence type="ECO:0000256" key="8">
    <source>
        <dbReference type="ARBA" id="ARBA00023274"/>
    </source>
</evidence>
<dbReference type="Proteomes" id="UP001172684">
    <property type="component" value="Unassembled WGS sequence"/>
</dbReference>
<dbReference type="InterPro" id="IPR026270">
    <property type="entry name" value="SRP72"/>
</dbReference>
<evidence type="ECO:0000256" key="1">
    <source>
        <dbReference type="ARBA" id="ARBA00004240"/>
    </source>
</evidence>
<evidence type="ECO:0000256" key="6">
    <source>
        <dbReference type="ARBA" id="ARBA00022824"/>
    </source>
</evidence>
<gene>
    <name evidence="12" type="primary">srp72</name>
    <name evidence="12" type="ORF">H2201_002852</name>
</gene>
<evidence type="ECO:0000256" key="7">
    <source>
        <dbReference type="ARBA" id="ARBA00023135"/>
    </source>
</evidence>
<dbReference type="InterPro" id="IPR013699">
    <property type="entry name" value="Signal_recog_part_SRP72_RNA-bd"/>
</dbReference>
<evidence type="ECO:0000256" key="9">
    <source>
        <dbReference type="PIRNR" id="PIRNR038922"/>
    </source>
</evidence>
<dbReference type="InterPro" id="IPR031545">
    <property type="entry name" value="SRP72_TPR-like"/>
</dbReference>
<dbReference type="EMBL" id="JAPDRL010000015">
    <property type="protein sequence ID" value="KAJ9667019.1"/>
    <property type="molecule type" value="Genomic_DNA"/>
</dbReference>
<keyword evidence="5 9" id="KW-0963">Cytoplasm</keyword>
<keyword evidence="8 9" id="KW-0687">Ribonucleoprotein</keyword>
<accession>A0ABQ9NXA7</accession>
<feature type="compositionally biased region" description="Basic residues" evidence="10">
    <location>
        <begin position="644"/>
        <end position="655"/>
    </location>
</feature>
<evidence type="ECO:0000256" key="10">
    <source>
        <dbReference type="SAM" id="MobiDB-lite"/>
    </source>
</evidence>
<dbReference type="PIRSF" id="PIRSF038922">
    <property type="entry name" value="SRP72"/>
    <property type="match status" value="1"/>
</dbReference>
<reference evidence="12" key="1">
    <citation type="submission" date="2022-10" db="EMBL/GenBank/DDBJ databases">
        <title>Culturing micro-colonial fungi from biological soil crusts in the Mojave desert and describing Neophaeococcomyces mojavensis, and introducing the new genera and species Taxawa tesnikishii.</title>
        <authorList>
            <person name="Kurbessoian T."/>
            <person name="Stajich J.E."/>
        </authorList>
    </citation>
    <scope>NUCLEOTIDE SEQUENCE</scope>
    <source>
        <strain evidence="12">TK_1</strain>
    </source>
</reference>
<feature type="region of interest" description="Disordered" evidence="10">
    <location>
        <begin position="593"/>
        <end position="655"/>
    </location>
</feature>
<sequence>MATTLSSLLSRTHLTDHDEILSAANAVLKKSKGDPEAQHVKAVALLKLDRFDDALRVFEAGGDALKERARLEFAYALYKSGRPEEAAEVAGLDGAERGLRHLLAQATYRAEEFERAREVYGQLGGREAQTRGEENDVRINAGAVDAQLEWAGRGELVQKKKPAREDLEAFETAYNAACGCIARGELGQGEVLLRRARDLCNALEELTEEEKVAEIMPITVQLVYVLCRLGKMEEAERLSSTIHIPDIPDLSTRHIAQVNALCSSAEPTNPYLSQRLFSNTPKLPASDRLFTYQSSTLRQNAYAMDLLTLKTSGVAKSTSAFLSTQTDLPTSSSIATISVLNAAATANLQTGKAGIKAMLPLLEKRPNDVGLVLTIIQLYLKDNNHGTALTLLTTFFNRLEASGTPADLEIRYTPGLVGALVSLYSLQGRSATIRTELANASAYWQEHSQSGRPPSSLLRAAGSALLASQDPTDLRKAGEIFESLLETDPADRLATAGLIAAYATTAPEKITQAHLDALPPVARLTADTDAAALEAAGVARPPAALGPVSAKRAAPQKEKQNKAKKLRKSRIPKDFEEGKKVDPERWLPMRERSYYRPKGRKGRARAAGLTQGGVVAEEKAGSRSETPTPGSKIVGGGGGGQGAQKKKKKGKGGKW</sequence>
<dbReference type="PANTHER" id="PTHR14094">
    <property type="entry name" value="SIGNAL RECOGNITION PARTICLE 72"/>
    <property type="match status" value="1"/>
</dbReference>
<keyword evidence="13" id="KW-1185">Reference proteome</keyword>
<dbReference type="Gene3D" id="1.25.40.10">
    <property type="entry name" value="Tetratricopeptide repeat domain"/>
    <property type="match status" value="1"/>
</dbReference>
<dbReference type="SUPFAM" id="SSF48452">
    <property type="entry name" value="TPR-like"/>
    <property type="match status" value="1"/>
</dbReference>
<evidence type="ECO:0000256" key="4">
    <source>
        <dbReference type="ARBA" id="ARBA00018350"/>
    </source>
</evidence>
<dbReference type="Pfam" id="PF17004">
    <property type="entry name" value="SRP_TPR_like"/>
    <property type="match status" value="1"/>
</dbReference>
<protein>
    <recommendedName>
        <fullName evidence="4 9">Signal recognition particle subunit SRP72</fullName>
    </recommendedName>
</protein>
<evidence type="ECO:0000256" key="3">
    <source>
        <dbReference type="ARBA" id="ARBA00007676"/>
    </source>
</evidence>
<feature type="compositionally biased region" description="Gly residues" evidence="10">
    <location>
        <begin position="633"/>
        <end position="642"/>
    </location>
</feature>
<comment type="caution">
    <text evidence="12">The sequence shown here is derived from an EMBL/GenBank/DDBJ whole genome shotgun (WGS) entry which is preliminary data.</text>
</comment>
<evidence type="ECO:0000259" key="11">
    <source>
        <dbReference type="Pfam" id="PF08492"/>
    </source>
</evidence>
<evidence type="ECO:0000313" key="12">
    <source>
        <dbReference type="EMBL" id="KAJ9667019.1"/>
    </source>
</evidence>
<comment type="subcellular location">
    <subcellularLocation>
        <location evidence="2 9">Cytoplasm</location>
    </subcellularLocation>
    <subcellularLocation>
        <location evidence="1">Endoplasmic reticulum</location>
    </subcellularLocation>
</comment>
<dbReference type="Pfam" id="PF08492">
    <property type="entry name" value="SRP72"/>
    <property type="match status" value="1"/>
</dbReference>
<evidence type="ECO:0000313" key="13">
    <source>
        <dbReference type="Proteomes" id="UP001172684"/>
    </source>
</evidence>
<keyword evidence="6" id="KW-0256">Endoplasmic reticulum</keyword>
<organism evidence="12 13">
    <name type="scientific">Coniosporium apollinis</name>
    <dbReference type="NCBI Taxonomy" id="61459"/>
    <lineage>
        <taxon>Eukaryota</taxon>
        <taxon>Fungi</taxon>
        <taxon>Dikarya</taxon>
        <taxon>Ascomycota</taxon>
        <taxon>Pezizomycotina</taxon>
        <taxon>Dothideomycetes</taxon>
        <taxon>Dothideomycetes incertae sedis</taxon>
        <taxon>Coniosporium</taxon>
    </lineage>
</organism>
<comment type="function">
    <text evidence="9">Component of the signal recognition particle (SRP) complex, a ribonucleoprotein complex that mediates the cotranslational targeting of secretory and membrane proteins to the endoplasmic reticulum (ER).</text>
</comment>
<evidence type="ECO:0000256" key="2">
    <source>
        <dbReference type="ARBA" id="ARBA00004496"/>
    </source>
</evidence>
<dbReference type="PANTHER" id="PTHR14094:SF9">
    <property type="entry name" value="SIGNAL RECOGNITION PARTICLE SUBUNIT SRP72"/>
    <property type="match status" value="1"/>
</dbReference>
<feature type="domain" description="Signal recognition particle SRP72 subunit RNA-binding" evidence="11">
    <location>
        <begin position="553"/>
        <end position="597"/>
    </location>
</feature>
<feature type="region of interest" description="Disordered" evidence="10">
    <location>
        <begin position="544"/>
        <end position="578"/>
    </location>
</feature>
<dbReference type="InterPro" id="IPR011990">
    <property type="entry name" value="TPR-like_helical_dom_sf"/>
</dbReference>
<evidence type="ECO:0000256" key="5">
    <source>
        <dbReference type="ARBA" id="ARBA00022490"/>
    </source>
</evidence>
<name>A0ABQ9NXA7_9PEZI</name>
<comment type="similarity">
    <text evidence="3 9">Belongs to the SRP72 family.</text>
</comment>
<feature type="compositionally biased region" description="Basic residues" evidence="10">
    <location>
        <begin position="595"/>
        <end position="604"/>
    </location>
</feature>
<proteinExistence type="inferred from homology"/>